<evidence type="ECO:0000313" key="1">
    <source>
        <dbReference type="EMBL" id="EFZ37102.1"/>
    </source>
</evidence>
<evidence type="ECO:0000313" key="2">
    <source>
        <dbReference type="Proteomes" id="UP000005580"/>
    </source>
</evidence>
<keyword evidence="2" id="KW-1185">Reference proteome</keyword>
<dbReference type="AlphaFoldDB" id="E7RPQ9"/>
<accession>E7RPQ9</accession>
<sequence length="55" mass="6648">MFSYTQVTEIEDVNSPAFIILYSMLIRYHSPAIKHYCYIHTFTFSKFLSSYYHNK</sequence>
<organism evidence="1 2">
    <name type="scientific">Hoylesella oralis ATCC 33269</name>
    <dbReference type="NCBI Taxonomy" id="873533"/>
    <lineage>
        <taxon>Bacteria</taxon>
        <taxon>Pseudomonadati</taxon>
        <taxon>Bacteroidota</taxon>
        <taxon>Bacteroidia</taxon>
        <taxon>Bacteroidales</taxon>
        <taxon>Prevotellaceae</taxon>
        <taxon>Hoylesella</taxon>
    </lineage>
</organism>
<gene>
    <name evidence="1" type="ORF">HMPREF0663_11160</name>
</gene>
<dbReference type="HOGENOM" id="CLU_3028547_0_0_10"/>
<reference evidence="1" key="1">
    <citation type="submission" date="2011-01" db="EMBL/GenBank/DDBJ databases">
        <authorList>
            <person name="Muzny D."/>
            <person name="Qin X."/>
            <person name="Buhay C."/>
            <person name="Dugan-Rocha S."/>
            <person name="Ding Y."/>
            <person name="Chen G."/>
            <person name="Hawes A."/>
            <person name="Holder M."/>
            <person name="Jhangiani S."/>
            <person name="Johnson A."/>
            <person name="Khan Z."/>
            <person name="Li Z."/>
            <person name="Liu W."/>
            <person name="Liu X."/>
            <person name="Perez L."/>
            <person name="Shen H."/>
            <person name="Wang Q."/>
            <person name="Watt J."/>
            <person name="Xi L."/>
            <person name="Xin Y."/>
            <person name="Zhou J."/>
            <person name="Deng J."/>
            <person name="Jiang H."/>
            <person name="Liu Y."/>
            <person name="Qu J."/>
            <person name="Song X.-Z."/>
            <person name="Zhang L."/>
            <person name="Villasana D."/>
            <person name="Johnson A."/>
            <person name="Liu J."/>
            <person name="Liyanage D."/>
            <person name="Lorensuhewa L."/>
            <person name="Robinson T."/>
            <person name="Song A."/>
            <person name="Song B.-B."/>
            <person name="Dinh H."/>
            <person name="Thornton R."/>
            <person name="Coyle M."/>
            <person name="Francisco L."/>
            <person name="Jackson L."/>
            <person name="Javaid M."/>
            <person name="Korchina V."/>
            <person name="Kovar C."/>
            <person name="Mata R."/>
            <person name="Mathew T."/>
            <person name="Ngo R."/>
            <person name="Nguyen L."/>
            <person name="Nguyen N."/>
            <person name="Okwuonu G."/>
            <person name="Ongeri F."/>
            <person name="Pham C."/>
            <person name="Simmons D."/>
            <person name="Wilczek-Boney K."/>
            <person name="Hale W."/>
            <person name="Jakkamsetti A."/>
            <person name="Pham P."/>
            <person name="Ruth R."/>
            <person name="San Lucas F."/>
            <person name="Warren J."/>
            <person name="Zhang J."/>
            <person name="Zhao Z."/>
            <person name="Zhou C."/>
            <person name="Zhu D."/>
            <person name="Lee S."/>
            <person name="Bess C."/>
            <person name="Blankenburg K."/>
            <person name="Forbes L."/>
            <person name="Fu Q."/>
            <person name="Gubbala S."/>
            <person name="Hirani K."/>
            <person name="Jayaseelan J.C."/>
            <person name="Lara F."/>
            <person name="Munidasa M."/>
            <person name="Palculict T."/>
            <person name="Patil S."/>
            <person name="Pu L.-L."/>
            <person name="Saada N."/>
            <person name="Tang L."/>
            <person name="Weissenberger G."/>
            <person name="Zhu Y."/>
            <person name="Hemphill L."/>
            <person name="Shang Y."/>
            <person name="Youmans B."/>
            <person name="Ayvaz T."/>
            <person name="Ross M."/>
            <person name="Santibanez J."/>
            <person name="Aqrawi P."/>
            <person name="Gross S."/>
            <person name="Joshi V."/>
            <person name="Fowler G."/>
            <person name="Nazareth L."/>
            <person name="Reid J."/>
            <person name="Worley K."/>
            <person name="Petrosino J."/>
            <person name="Highlander S."/>
            <person name="Gibbs R."/>
        </authorList>
    </citation>
    <scope>NUCLEOTIDE SEQUENCE [LARGE SCALE GENOMIC DNA]</scope>
    <source>
        <strain evidence="1">ATCC 33269</strain>
    </source>
</reference>
<dbReference type="Proteomes" id="UP000005580">
    <property type="component" value="Unassembled WGS sequence"/>
</dbReference>
<name>E7RPQ9_9BACT</name>
<comment type="caution">
    <text evidence="1">The sequence shown here is derived from an EMBL/GenBank/DDBJ whole genome shotgun (WGS) entry which is preliminary data.</text>
</comment>
<protein>
    <submittedName>
        <fullName evidence="1">Uncharacterized protein</fullName>
    </submittedName>
</protein>
<dbReference type="EMBL" id="AEPE02000004">
    <property type="protein sequence ID" value="EFZ37102.1"/>
    <property type="molecule type" value="Genomic_DNA"/>
</dbReference>
<proteinExistence type="predicted"/>